<dbReference type="InterPro" id="IPR036291">
    <property type="entry name" value="NAD(P)-bd_dom_sf"/>
</dbReference>
<evidence type="ECO:0000256" key="7">
    <source>
        <dbReference type="ARBA" id="ARBA00023098"/>
    </source>
</evidence>
<evidence type="ECO:0000256" key="3">
    <source>
        <dbReference type="ARBA" id="ARBA00022692"/>
    </source>
</evidence>
<evidence type="ECO:0000256" key="9">
    <source>
        <dbReference type="ARBA" id="ARBA00059620"/>
    </source>
</evidence>
<evidence type="ECO:0000256" key="2">
    <source>
        <dbReference type="ARBA" id="ARBA00006484"/>
    </source>
</evidence>
<keyword evidence="3" id="KW-0812">Transmembrane</keyword>
<dbReference type="GO" id="GO:0016020">
    <property type="term" value="C:membrane"/>
    <property type="evidence" value="ECO:0007669"/>
    <property type="project" value="UniProtKB-SubCell"/>
</dbReference>
<evidence type="ECO:0000256" key="11">
    <source>
        <dbReference type="ARBA" id="ARBA00082544"/>
    </source>
</evidence>
<name>A0AA39WLE9_9PEZI</name>
<dbReference type="FunFam" id="3.40.50.720:FF:000131">
    <property type="entry name" value="Short-chain dehydrogenase/reductase 3"/>
    <property type="match status" value="1"/>
</dbReference>
<proteinExistence type="inferred from homology"/>
<evidence type="ECO:0000256" key="6">
    <source>
        <dbReference type="ARBA" id="ARBA00023002"/>
    </source>
</evidence>
<dbReference type="PRINTS" id="PR00081">
    <property type="entry name" value="GDHRDH"/>
</dbReference>
<gene>
    <name evidence="13" type="ORF">B0T14DRAFT_525326</name>
</gene>
<organism evidence="13 14">
    <name type="scientific">Immersiella caudata</name>
    <dbReference type="NCBI Taxonomy" id="314043"/>
    <lineage>
        <taxon>Eukaryota</taxon>
        <taxon>Fungi</taxon>
        <taxon>Dikarya</taxon>
        <taxon>Ascomycota</taxon>
        <taxon>Pezizomycotina</taxon>
        <taxon>Sordariomycetes</taxon>
        <taxon>Sordariomycetidae</taxon>
        <taxon>Sordariales</taxon>
        <taxon>Lasiosphaeriaceae</taxon>
        <taxon>Immersiella</taxon>
    </lineage>
</organism>
<evidence type="ECO:0000256" key="10">
    <source>
        <dbReference type="ARBA" id="ARBA00068717"/>
    </source>
</evidence>
<keyword evidence="14" id="KW-1185">Reference proteome</keyword>
<dbReference type="EMBL" id="JAULSU010000005">
    <property type="protein sequence ID" value="KAK0617506.1"/>
    <property type="molecule type" value="Genomic_DNA"/>
</dbReference>
<dbReference type="InterPro" id="IPR002347">
    <property type="entry name" value="SDR_fam"/>
</dbReference>
<dbReference type="PANTHER" id="PTHR24322:SF736">
    <property type="entry name" value="RETINOL DEHYDROGENASE 10"/>
    <property type="match status" value="1"/>
</dbReference>
<dbReference type="Pfam" id="PF00106">
    <property type="entry name" value="adh_short"/>
    <property type="match status" value="1"/>
</dbReference>
<sequence>MALLLSSTVGAIASVGRIAVSPFFSGSLLLATCFPDTTRNAVASITTRLPVNLAASLPANIPPLLASRTASLALCGLFAQAIVVWLNRSLNTMASNGWRVGPGKDWHWPNEIAVVTGGSSGIGKAVVERLTALGVRIAVFDVQGLPKDLQENPRVRFYQCDVASSESIAVAADAVRRELGHPSILINNAGIARPGSILKTEETLLRKLLGVNLMSMWFTVQQFLPDMIERNKGHVVTMASLASFVALATAADYSATKAGALSFHESLTAEIKHIYKAPGILTTVVHPHFVRTPLTADFSDRLEKSGVQLLSSDQVADDVVSQIESRRGGQLIIPRSVALVSGIRGWPTWLQELLRDAIARGSVNR</sequence>
<keyword evidence="6" id="KW-0560">Oxidoreductase</keyword>
<comment type="similarity">
    <text evidence="2 12">Belongs to the short-chain dehydrogenases/reductases (SDR) family.</text>
</comment>
<dbReference type="PANTHER" id="PTHR24322">
    <property type="entry name" value="PKSB"/>
    <property type="match status" value="1"/>
</dbReference>
<keyword evidence="4" id="KW-0521">NADP</keyword>
<evidence type="ECO:0000256" key="1">
    <source>
        <dbReference type="ARBA" id="ARBA00004141"/>
    </source>
</evidence>
<evidence type="ECO:0000256" key="12">
    <source>
        <dbReference type="RuleBase" id="RU000363"/>
    </source>
</evidence>
<evidence type="ECO:0000313" key="14">
    <source>
        <dbReference type="Proteomes" id="UP001175000"/>
    </source>
</evidence>
<evidence type="ECO:0000313" key="13">
    <source>
        <dbReference type="EMBL" id="KAK0617506.1"/>
    </source>
</evidence>
<dbReference type="PRINTS" id="PR00080">
    <property type="entry name" value="SDRFAMILY"/>
</dbReference>
<dbReference type="GO" id="GO:0052650">
    <property type="term" value="F:all-trans-retinol dehydrogenase (NADP+) activity"/>
    <property type="evidence" value="ECO:0007669"/>
    <property type="project" value="UniProtKB-ARBA"/>
</dbReference>
<keyword evidence="7" id="KW-0443">Lipid metabolism</keyword>
<dbReference type="Gene3D" id="3.40.50.720">
    <property type="entry name" value="NAD(P)-binding Rossmann-like Domain"/>
    <property type="match status" value="1"/>
</dbReference>
<comment type="function">
    <text evidence="9">Catalyzes the reduction of all-trans-retinal to all-trans-retinol in the presence of NADPH.</text>
</comment>
<comment type="subcellular location">
    <subcellularLocation>
        <location evidence="1">Membrane</location>
        <topology evidence="1">Multi-pass membrane protein</topology>
    </subcellularLocation>
</comment>
<evidence type="ECO:0000256" key="8">
    <source>
        <dbReference type="ARBA" id="ARBA00023136"/>
    </source>
</evidence>
<dbReference type="SUPFAM" id="SSF51735">
    <property type="entry name" value="NAD(P)-binding Rossmann-fold domains"/>
    <property type="match status" value="1"/>
</dbReference>
<protein>
    <recommendedName>
        <fullName evidence="10">Short-chain dehydrogenase/reductase 3</fullName>
    </recommendedName>
    <alternativeName>
        <fullName evidence="11">Retinal short-chain dehydrogenase/reductase 1</fullName>
    </alternativeName>
</protein>
<evidence type="ECO:0000256" key="4">
    <source>
        <dbReference type="ARBA" id="ARBA00022857"/>
    </source>
</evidence>
<accession>A0AA39WLE9</accession>
<dbReference type="AlphaFoldDB" id="A0AA39WLE9"/>
<evidence type="ECO:0000256" key="5">
    <source>
        <dbReference type="ARBA" id="ARBA00022989"/>
    </source>
</evidence>
<reference evidence="13" key="1">
    <citation type="submission" date="2023-06" db="EMBL/GenBank/DDBJ databases">
        <title>Genome-scale phylogeny and comparative genomics of the fungal order Sordariales.</title>
        <authorList>
            <consortium name="Lawrence Berkeley National Laboratory"/>
            <person name="Hensen N."/>
            <person name="Bonometti L."/>
            <person name="Westerberg I."/>
            <person name="Brannstrom I.O."/>
            <person name="Guillou S."/>
            <person name="Cros-Aarteil S."/>
            <person name="Calhoun S."/>
            <person name="Haridas S."/>
            <person name="Kuo A."/>
            <person name="Mondo S."/>
            <person name="Pangilinan J."/>
            <person name="Riley R."/>
            <person name="Labutti K."/>
            <person name="Andreopoulos B."/>
            <person name="Lipzen A."/>
            <person name="Chen C."/>
            <person name="Yanf M."/>
            <person name="Daum C."/>
            <person name="Ng V."/>
            <person name="Clum A."/>
            <person name="Steindorff A."/>
            <person name="Ohm R."/>
            <person name="Martin F."/>
            <person name="Silar P."/>
            <person name="Natvig D."/>
            <person name="Lalanne C."/>
            <person name="Gautier V."/>
            <person name="Ament-Velasquez S.L."/>
            <person name="Kruys A."/>
            <person name="Hutchinson M.I."/>
            <person name="Powell A.J."/>
            <person name="Barry K."/>
            <person name="Miller A.N."/>
            <person name="Grigoriev I.V."/>
            <person name="Debuchy R."/>
            <person name="Gladieux P."/>
            <person name="Thoren M.H."/>
            <person name="Johannesson H."/>
        </authorList>
    </citation>
    <scope>NUCLEOTIDE SEQUENCE</scope>
    <source>
        <strain evidence="13">CBS 606.72</strain>
    </source>
</reference>
<keyword evidence="5" id="KW-1133">Transmembrane helix</keyword>
<dbReference type="Proteomes" id="UP001175000">
    <property type="component" value="Unassembled WGS sequence"/>
</dbReference>
<comment type="caution">
    <text evidence="13">The sequence shown here is derived from an EMBL/GenBank/DDBJ whole genome shotgun (WGS) entry which is preliminary data.</text>
</comment>
<keyword evidence="8" id="KW-0472">Membrane</keyword>